<proteinExistence type="predicted"/>
<evidence type="ECO:0000256" key="1">
    <source>
        <dbReference type="SAM" id="SignalP"/>
    </source>
</evidence>
<keyword evidence="1" id="KW-0732">Signal</keyword>
<protein>
    <submittedName>
        <fullName evidence="3">Secreted RxLR effector peptide protein</fullName>
    </submittedName>
</protein>
<sequence>MNANMRGLILVNCLFCIFGNQVLARFDGTENYRIQPVYYEPRSKISRPFLFWKRSHNGEDMSSFWKREVNRDKLVGFQKALQFGKRSQIKPYDLNDY</sequence>
<feature type="signal peptide" evidence="1">
    <location>
        <begin position="1"/>
        <end position="24"/>
    </location>
</feature>
<dbReference type="WBParaSite" id="SMUV_0000555801-mRNA-1">
    <property type="protein sequence ID" value="SMUV_0000555801-mRNA-1"/>
    <property type="gene ID" value="SMUV_0000555801"/>
</dbReference>
<reference evidence="3" key="1">
    <citation type="submission" date="2017-02" db="UniProtKB">
        <authorList>
            <consortium name="WormBaseParasite"/>
        </authorList>
    </citation>
    <scope>IDENTIFICATION</scope>
</reference>
<keyword evidence="2" id="KW-1185">Reference proteome</keyword>
<evidence type="ECO:0000313" key="3">
    <source>
        <dbReference type="WBParaSite" id="SMUV_0000555801-mRNA-1"/>
    </source>
</evidence>
<accession>A0A0N5ALX2</accession>
<dbReference type="AlphaFoldDB" id="A0A0N5ALX2"/>
<feature type="chain" id="PRO_5005893206" evidence="1">
    <location>
        <begin position="25"/>
        <end position="97"/>
    </location>
</feature>
<evidence type="ECO:0000313" key="2">
    <source>
        <dbReference type="Proteomes" id="UP000046393"/>
    </source>
</evidence>
<name>A0A0N5ALX2_9BILA</name>
<organism evidence="2 3">
    <name type="scientific">Syphacia muris</name>
    <dbReference type="NCBI Taxonomy" id="451379"/>
    <lineage>
        <taxon>Eukaryota</taxon>
        <taxon>Metazoa</taxon>
        <taxon>Ecdysozoa</taxon>
        <taxon>Nematoda</taxon>
        <taxon>Chromadorea</taxon>
        <taxon>Rhabditida</taxon>
        <taxon>Spirurina</taxon>
        <taxon>Oxyuridomorpha</taxon>
        <taxon>Oxyuroidea</taxon>
        <taxon>Oxyuridae</taxon>
        <taxon>Syphacia</taxon>
    </lineage>
</organism>
<dbReference type="Proteomes" id="UP000046393">
    <property type="component" value="Unplaced"/>
</dbReference>